<reference evidence="2 3" key="1">
    <citation type="submission" date="2019-10" db="EMBL/GenBank/DDBJ databases">
        <title>Taxonomy of Antarctic Massilia spp.: description of Massilia rubra sp. nov., Massilia aquatica sp. nov., Massilia mucilaginosa sp. nov., Massilia frigida sp. nov. isolated from streams, lakes and regoliths.</title>
        <authorList>
            <person name="Holochova P."/>
            <person name="Sedlacek I."/>
            <person name="Kralova S."/>
            <person name="Maslanova I."/>
            <person name="Busse H.-J."/>
            <person name="Stankova E."/>
            <person name="Vrbovska V."/>
            <person name="Kovarovic V."/>
            <person name="Bartak M."/>
            <person name="Svec P."/>
            <person name="Pantucek R."/>
        </authorList>
    </citation>
    <scope>NUCLEOTIDE SEQUENCE [LARGE SCALE GENOMIC DNA]</scope>
    <source>
        <strain evidence="2 3">CCM 8733</strain>
    </source>
</reference>
<sequence>MQKNGTTRQRIASDAFERPVRGSLKARLLLCAAVLLACGAASAEVQKAENQNRKTIAEERKIAPRTPALAGLKRAAENGDADAQVEYAKKLHREFNDPVEGFRWLERAAAQNHPEGQYILSLYYLNGWSVAKNPEMAFKIMQASADTGFPGAQLDLGLFYIKGTGTRTDLKKAAEWIRKAADVGQPVAQYEMGLLYLNGEGVQRHFGTALQWFWKAGAQNHPDAMFHVGAAIYEGAGGVEKDPVKGWEIIQDALRLGSKVARDNSKGYPKPAEARP</sequence>
<evidence type="ECO:0000313" key="3">
    <source>
        <dbReference type="Proteomes" id="UP000609726"/>
    </source>
</evidence>
<feature type="signal peptide" evidence="1">
    <location>
        <begin position="1"/>
        <end position="43"/>
    </location>
</feature>
<dbReference type="InterPro" id="IPR050767">
    <property type="entry name" value="Sel1_AlgK"/>
</dbReference>
<dbReference type="InterPro" id="IPR011990">
    <property type="entry name" value="TPR-like_helical_dom_sf"/>
</dbReference>
<comment type="caution">
    <text evidence="2">The sequence shown here is derived from an EMBL/GenBank/DDBJ whole genome shotgun (WGS) entry which is preliminary data.</text>
</comment>
<dbReference type="Proteomes" id="UP000609726">
    <property type="component" value="Unassembled WGS sequence"/>
</dbReference>
<evidence type="ECO:0000256" key="1">
    <source>
        <dbReference type="SAM" id="SignalP"/>
    </source>
</evidence>
<dbReference type="Gene3D" id="1.25.40.10">
    <property type="entry name" value="Tetratricopeptide repeat domain"/>
    <property type="match status" value="1"/>
</dbReference>
<dbReference type="Pfam" id="PF08238">
    <property type="entry name" value="Sel1"/>
    <property type="match status" value="5"/>
</dbReference>
<evidence type="ECO:0008006" key="4">
    <source>
        <dbReference type="Google" id="ProtNLM"/>
    </source>
</evidence>
<keyword evidence="1" id="KW-0732">Signal</keyword>
<feature type="chain" id="PRO_5045853690" description="Sel1 repeat family protein" evidence="1">
    <location>
        <begin position="44"/>
        <end position="276"/>
    </location>
</feature>
<keyword evidence="3" id="KW-1185">Reference proteome</keyword>
<gene>
    <name evidence="2" type="ORF">F2P45_20350</name>
</gene>
<organism evidence="2 3">
    <name type="scientific">Massilia mucilaginosa</name>
    <dbReference type="NCBI Taxonomy" id="2609282"/>
    <lineage>
        <taxon>Bacteria</taxon>
        <taxon>Pseudomonadati</taxon>
        <taxon>Pseudomonadota</taxon>
        <taxon>Betaproteobacteria</taxon>
        <taxon>Burkholderiales</taxon>
        <taxon>Oxalobacteraceae</taxon>
        <taxon>Telluria group</taxon>
        <taxon>Massilia</taxon>
    </lineage>
</organism>
<dbReference type="PANTHER" id="PTHR11102:SF160">
    <property type="entry name" value="ERAD-ASSOCIATED E3 UBIQUITIN-PROTEIN LIGASE COMPONENT HRD3"/>
    <property type="match status" value="1"/>
</dbReference>
<dbReference type="PANTHER" id="PTHR11102">
    <property type="entry name" value="SEL-1-LIKE PROTEIN"/>
    <property type="match status" value="1"/>
</dbReference>
<dbReference type="SUPFAM" id="SSF81901">
    <property type="entry name" value="HCP-like"/>
    <property type="match status" value="1"/>
</dbReference>
<dbReference type="InterPro" id="IPR006597">
    <property type="entry name" value="Sel1-like"/>
</dbReference>
<dbReference type="SMART" id="SM00671">
    <property type="entry name" value="SEL1"/>
    <property type="match status" value="5"/>
</dbReference>
<accession>A0ABX0NY91</accession>
<name>A0ABX0NY91_9BURK</name>
<proteinExistence type="predicted"/>
<dbReference type="EMBL" id="WHJH01000028">
    <property type="protein sequence ID" value="NHZ91347.1"/>
    <property type="molecule type" value="Genomic_DNA"/>
</dbReference>
<evidence type="ECO:0000313" key="2">
    <source>
        <dbReference type="EMBL" id="NHZ91347.1"/>
    </source>
</evidence>
<dbReference type="RefSeq" id="WP_166879253.1">
    <property type="nucleotide sequence ID" value="NZ_WHJH01000028.1"/>
</dbReference>
<protein>
    <recommendedName>
        <fullName evidence="4">Sel1 repeat family protein</fullName>
    </recommendedName>
</protein>